<dbReference type="Gene3D" id="3.55.50.10">
    <property type="entry name" value="Baseplate protein-like domains"/>
    <property type="match status" value="1"/>
</dbReference>
<gene>
    <name evidence="1" type="ORF">B0T45_18565</name>
</gene>
<comment type="caution">
    <text evidence="1">The sequence shown here is derived from an EMBL/GenBank/DDBJ whole genome shotgun (WGS) entry which is preliminary data.</text>
</comment>
<organism evidence="1 2">
    <name type="scientific">Chromobacterium haemolyticum</name>
    <dbReference type="NCBI Taxonomy" id="394935"/>
    <lineage>
        <taxon>Bacteria</taxon>
        <taxon>Pseudomonadati</taxon>
        <taxon>Pseudomonadota</taxon>
        <taxon>Betaproteobacteria</taxon>
        <taxon>Neisseriales</taxon>
        <taxon>Chromobacteriaceae</taxon>
        <taxon>Chromobacterium</taxon>
    </lineage>
</organism>
<protein>
    <submittedName>
        <fullName evidence="1">Phage protein D</fullName>
    </submittedName>
</protein>
<sequence length="358" mass="39877">METLMSDSRAQEVPTPAFELSYNGKSITADIARHALSVSYTDHLSGESDELDVELEDVDGRWLDGWYPDKGATLALKLGYRGAALVAAGSFDIDEVEYRSPPSTVRIRALATGVQHPLRTKNGRAYEQITLQALAQRVAKRHRMKLQGKIETVNIDRLTQYHETDLQFLQRVADQHGYVCKVMDNNRKLVFWKRSDLMQSPSVRRYTPAQLMAWQAQDQLSKVPAQVDVSYHDPAKRALRTASVRADAKAPGGKASSADIVKLTRKAAGKRQAEQMAAAELERRQLERTRMSITVDGSPQLAAGSNIDLDGFGKLSGRYQIQRASHRISRQDGYVCELELKRVSAGAAQNTANERNKP</sequence>
<dbReference type="PANTHER" id="PTHR35862">
    <property type="entry name" value="FELS-2 PROPHAGE PROTEIN"/>
    <property type="match status" value="1"/>
</dbReference>
<evidence type="ECO:0000313" key="2">
    <source>
        <dbReference type="Proteomes" id="UP000192721"/>
    </source>
</evidence>
<name>A0A1W0CIT3_9NEIS</name>
<proteinExistence type="predicted"/>
<dbReference type="InterPro" id="IPR052726">
    <property type="entry name" value="Phage_Baseplate_Hub"/>
</dbReference>
<dbReference type="Gene3D" id="2.30.110.50">
    <property type="match status" value="1"/>
</dbReference>
<dbReference type="Pfam" id="PF05954">
    <property type="entry name" value="Phage_GPD"/>
    <property type="match status" value="1"/>
</dbReference>
<dbReference type="Proteomes" id="UP000192721">
    <property type="component" value="Unassembled WGS sequence"/>
</dbReference>
<dbReference type="AlphaFoldDB" id="A0A1W0CIT3"/>
<dbReference type="SUPFAM" id="SSF69279">
    <property type="entry name" value="Phage tail proteins"/>
    <property type="match status" value="1"/>
</dbReference>
<dbReference type="PANTHER" id="PTHR35862:SF1">
    <property type="entry name" value="FELS-2 PROPHAGE PROTEIN"/>
    <property type="match status" value="1"/>
</dbReference>
<dbReference type="EMBL" id="MUKV01000031">
    <property type="protein sequence ID" value="OQS34687.1"/>
    <property type="molecule type" value="Genomic_DNA"/>
</dbReference>
<reference evidence="1 2" key="1">
    <citation type="submission" date="2017-02" db="EMBL/GenBank/DDBJ databases">
        <title>Chromobacterium haemolyticum H5244.</title>
        <authorList>
            <person name="Gulvik C.A."/>
        </authorList>
    </citation>
    <scope>NUCLEOTIDE SEQUENCE [LARGE SCALE GENOMIC DNA]</scope>
    <source>
        <strain evidence="1 2">H5244</strain>
    </source>
</reference>
<accession>A0A1W0CIT3</accession>
<evidence type="ECO:0000313" key="1">
    <source>
        <dbReference type="EMBL" id="OQS34687.1"/>
    </source>
</evidence>
<dbReference type="Gene3D" id="4.10.220.110">
    <property type="match status" value="1"/>
</dbReference>